<evidence type="ECO:0000256" key="10">
    <source>
        <dbReference type="ARBA" id="ARBA00022840"/>
    </source>
</evidence>
<dbReference type="Pfam" id="PF18085">
    <property type="entry name" value="Mak_N_cap"/>
    <property type="match status" value="1"/>
</dbReference>
<dbReference type="Proteomes" id="UP000643525">
    <property type="component" value="Unassembled WGS sequence"/>
</dbReference>
<comment type="pathway">
    <text evidence="1">Glycan biosynthesis; glycogen biosynthesis.</text>
</comment>
<keyword evidence="12" id="KW-0119">Carbohydrate metabolism</keyword>
<evidence type="ECO:0000313" key="17">
    <source>
        <dbReference type="Proteomes" id="UP000643525"/>
    </source>
</evidence>
<sequence length="480" mass="52342">MTRFRGEEQPGFLELVGTWLSQQSWFPGAPSRRAITRIGGLRLPAPSGDGDQGLHLEMHVFDVALAGGRERVAIPMALRSRPSALAGKTALVGRLGTPQGEMWVYDGARDRAFLAAWHEMARRQQGSRNGRSRGEAFADFDAWPAFTAKLQREPLEAGLTTASRTAVTAEPDDEQSRQTVVDFIRRPEPHRAATLDTVMRMARTGSRTVARVLGVVTGSWPEPAGDAGELRWVSGDLGIIREAALAAPDAAGLARTALMEGSDFTAEARQLGRVLGDFHSDLAATFGAYPQTGGQLGFMVDRAGSALQEQWATVRADLDESEATDLAEVVDLLKRQLRDADQSMTLQKIHGDLTANRLRRGTGDRGWIIDEAGGMVDHALPMRDVVTALMSLADLVMDTAHAAPDVQEPEGGTPDPVDFGLWYEQVTKSLLQGYRDSEADGAGIDSVFFHVAMLTEALELFHRWDGRWVFRPSMLLQSET</sequence>
<dbReference type="InterPro" id="IPR040999">
    <property type="entry name" value="Mak_N_cap"/>
</dbReference>
<evidence type="ECO:0000256" key="6">
    <source>
        <dbReference type="ARBA" id="ARBA00022600"/>
    </source>
</evidence>
<dbReference type="EMBL" id="JADBED010000001">
    <property type="protein sequence ID" value="MBE1525476.1"/>
    <property type="molecule type" value="Genomic_DNA"/>
</dbReference>
<evidence type="ECO:0000256" key="13">
    <source>
        <dbReference type="ARBA" id="ARBA00031251"/>
    </source>
</evidence>
<evidence type="ECO:0000256" key="8">
    <source>
        <dbReference type="ARBA" id="ARBA00022741"/>
    </source>
</evidence>
<name>A0ABR9JI25_9MICC</name>
<dbReference type="EC" id="2.7.1.175" evidence="4"/>
<dbReference type="SUPFAM" id="SSF56112">
    <property type="entry name" value="Protein kinase-like (PK-like)"/>
    <property type="match status" value="1"/>
</dbReference>
<comment type="caution">
    <text evidence="16">The sequence shown here is derived from an EMBL/GenBank/DDBJ whole genome shotgun (WGS) entry which is preliminary data.</text>
</comment>
<dbReference type="Gene3D" id="3.90.1200.10">
    <property type="match status" value="1"/>
</dbReference>
<protein>
    <recommendedName>
        <fullName evidence="5">Maltokinase</fullName>
        <ecNumber evidence="4">2.7.1.175</ecNumber>
    </recommendedName>
    <alternativeName>
        <fullName evidence="13">Maltose-1-phosphate synthase</fullName>
    </alternativeName>
</protein>
<keyword evidence="17" id="KW-1185">Reference proteome</keyword>
<evidence type="ECO:0000256" key="1">
    <source>
        <dbReference type="ARBA" id="ARBA00004964"/>
    </source>
</evidence>
<evidence type="ECO:0000256" key="3">
    <source>
        <dbReference type="ARBA" id="ARBA00011245"/>
    </source>
</evidence>
<evidence type="ECO:0000256" key="12">
    <source>
        <dbReference type="ARBA" id="ARBA00023277"/>
    </source>
</evidence>
<proteinExistence type="inferred from homology"/>
<keyword evidence="9" id="KW-0418">Kinase</keyword>
<comment type="catalytic activity">
    <reaction evidence="14">
        <text>D-maltose + ATP = alpha-maltose 1-phosphate + ADP + H(+)</text>
        <dbReference type="Rhea" id="RHEA:31915"/>
        <dbReference type="ChEBI" id="CHEBI:15378"/>
        <dbReference type="ChEBI" id="CHEBI:17306"/>
        <dbReference type="ChEBI" id="CHEBI:30616"/>
        <dbReference type="ChEBI" id="CHEBI:63576"/>
        <dbReference type="ChEBI" id="CHEBI:456216"/>
        <dbReference type="EC" id="2.7.1.175"/>
    </reaction>
</comment>
<organism evidence="16 17">
    <name type="scientific">Nesterenkonia lutea</name>
    <dbReference type="NCBI Taxonomy" id="272919"/>
    <lineage>
        <taxon>Bacteria</taxon>
        <taxon>Bacillati</taxon>
        <taxon>Actinomycetota</taxon>
        <taxon>Actinomycetes</taxon>
        <taxon>Micrococcales</taxon>
        <taxon>Micrococcaceae</taxon>
        <taxon>Nesterenkonia</taxon>
    </lineage>
</organism>
<evidence type="ECO:0000256" key="2">
    <source>
        <dbReference type="ARBA" id="ARBA00006219"/>
    </source>
</evidence>
<evidence type="ECO:0000256" key="11">
    <source>
        <dbReference type="ARBA" id="ARBA00023056"/>
    </source>
</evidence>
<evidence type="ECO:0000256" key="9">
    <source>
        <dbReference type="ARBA" id="ARBA00022777"/>
    </source>
</evidence>
<reference evidence="16 17" key="1">
    <citation type="submission" date="2020-10" db="EMBL/GenBank/DDBJ databases">
        <title>Sequencing the genomes of 1000 actinobacteria strains.</title>
        <authorList>
            <person name="Klenk H.-P."/>
        </authorList>
    </citation>
    <scope>NUCLEOTIDE SEQUENCE [LARGE SCALE GENOMIC DNA]</scope>
    <source>
        <strain evidence="16 17">DSM 15666</strain>
    </source>
</reference>
<gene>
    <name evidence="16" type="ORF">H4W27_002594</name>
</gene>
<evidence type="ECO:0000256" key="7">
    <source>
        <dbReference type="ARBA" id="ARBA00022679"/>
    </source>
</evidence>
<evidence type="ECO:0000256" key="14">
    <source>
        <dbReference type="ARBA" id="ARBA00049067"/>
    </source>
</evidence>
<keyword evidence="8" id="KW-0547">Nucleotide-binding</keyword>
<keyword evidence="6" id="KW-0321">Glycogen metabolism</keyword>
<keyword evidence="7" id="KW-0808">Transferase</keyword>
<comment type="similarity">
    <text evidence="2">Belongs to the aminoglycoside phosphotransferase family.</text>
</comment>
<accession>A0ABR9JI25</accession>
<evidence type="ECO:0000256" key="4">
    <source>
        <dbReference type="ARBA" id="ARBA00011962"/>
    </source>
</evidence>
<evidence type="ECO:0000256" key="5">
    <source>
        <dbReference type="ARBA" id="ARBA00013882"/>
    </source>
</evidence>
<comment type="subunit">
    <text evidence="3">Monomer.</text>
</comment>
<keyword evidence="10" id="KW-0067">ATP-binding</keyword>
<dbReference type="InterPro" id="IPR011009">
    <property type="entry name" value="Kinase-like_dom_sf"/>
</dbReference>
<feature type="domain" description="Maltokinase N-terminal cap" evidence="15">
    <location>
        <begin position="19"/>
        <end position="110"/>
    </location>
</feature>
<evidence type="ECO:0000259" key="15">
    <source>
        <dbReference type="Pfam" id="PF18085"/>
    </source>
</evidence>
<dbReference type="RefSeq" id="WP_192596332.1">
    <property type="nucleotide sequence ID" value="NZ_BAAALJ010000026.1"/>
</dbReference>
<keyword evidence="11" id="KW-0320">Glycogen biosynthesis</keyword>
<evidence type="ECO:0000313" key="16">
    <source>
        <dbReference type="EMBL" id="MBE1525476.1"/>
    </source>
</evidence>